<evidence type="ECO:0000256" key="2">
    <source>
        <dbReference type="SAM" id="MobiDB-lite"/>
    </source>
</evidence>
<dbReference type="Proteomes" id="UP000694844">
    <property type="component" value="Chromosome 10"/>
</dbReference>
<sequence>MLLKTENEKQSDFSKQAQEIEKEIKAHTRQLVRIVKQVGKNAIEDFQAKLHKGLQGIADSEVEIQKQFEKLKQTKDLLSGKMETKPTLSSFEPVNERLLDEFERLPVLPKYHFSKFQPGKIERMIEKKFGKLPILKIDTAKPNEGDSDSDSQEEEVEEEESASEEYESDTTSDESI</sequence>
<accession>A0A8B8CBN9</accession>
<feature type="region of interest" description="Disordered" evidence="2">
    <location>
        <begin position="136"/>
        <end position="176"/>
    </location>
</feature>
<organism evidence="3 4">
    <name type="scientific">Crassostrea virginica</name>
    <name type="common">Eastern oyster</name>
    <dbReference type="NCBI Taxonomy" id="6565"/>
    <lineage>
        <taxon>Eukaryota</taxon>
        <taxon>Metazoa</taxon>
        <taxon>Spiralia</taxon>
        <taxon>Lophotrochozoa</taxon>
        <taxon>Mollusca</taxon>
        <taxon>Bivalvia</taxon>
        <taxon>Autobranchia</taxon>
        <taxon>Pteriomorphia</taxon>
        <taxon>Ostreida</taxon>
        <taxon>Ostreoidea</taxon>
        <taxon>Ostreidae</taxon>
        <taxon>Crassostrea</taxon>
    </lineage>
</organism>
<dbReference type="AlphaFoldDB" id="A0A8B8CBN9"/>
<keyword evidence="3" id="KW-1185">Reference proteome</keyword>
<protein>
    <submittedName>
        <fullName evidence="4">Uncharacterized protein LOC111117685 isoform X2</fullName>
    </submittedName>
</protein>
<dbReference type="RefSeq" id="XP_022312559.1">
    <property type="nucleotide sequence ID" value="XM_022456851.1"/>
</dbReference>
<dbReference type="GeneID" id="111117685"/>
<reference evidence="4" key="1">
    <citation type="submission" date="2025-08" db="UniProtKB">
        <authorList>
            <consortium name="RefSeq"/>
        </authorList>
    </citation>
    <scope>IDENTIFICATION</scope>
    <source>
        <tissue evidence="4">Whole sample</tissue>
    </source>
</reference>
<feature type="coiled-coil region" evidence="1">
    <location>
        <begin position="3"/>
        <end position="37"/>
    </location>
</feature>
<evidence type="ECO:0000313" key="4">
    <source>
        <dbReference type="RefSeq" id="XP_022312559.1"/>
    </source>
</evidence>
<keyword evidence="1" id="KW-0175">Coiled coil</keyword>
<name>A0A8B8CBN9_CRAVI</name>
<dbReference type="OrthoDB" id="6048578at2759"/>
<gene>
    <name evidence="4" type="primary">LOC111117685</name>
</gene>
<evidence type="ECO:0000256" key="1">
    <source>
        <dbReference type="SAM" id="Coils"/>
    </source>
</evidence>
<evidence type="ECO:0000313" key="3">
    <source>
        <dbReference type="Proteomes" id="UP000694844"/>
    </source>
</evidence>
<feature type="compositionally biased region" description="Acidic residues" evidence="2">
    <location>
        <begin position="145"/>
        <end position="176"/>
    </location>
</feature>
<proteinExistence type="predicted"/>